<comment type="caution">
    <text evidence="3">The sequence shown here is derived from an EMBL/GenBank/DDBJ whole genome shotgun (WGS) entry which is preliminary data.</text>
</comment>
<reference evidence="3 4" key="1">
    <citation type="journal article" date="2024" name="IMA Fungus">
        <title>Apiospora arundinis, a panoply of carbohydrate-active enzymes and secondary metabolites.</title>
        <authorList>
            <person name="Sorensen T."/>
            <person name="Petersen C."/>
            <person name="Muurmann A.T."/>
            <person name="Christiansen J.V."/>
            <person name="Brundto M.L."/>
            <person name="Overgaard C.K."/>
            <person name="Boysen A.T."/>
            <person name="Wollenberg R.D."/>
            <person name="Larsen T.O."/>
            <person name="Sorensen J.L."/>
            <person name="Nielsen K.L."/>
            <person name="Sondergaard T.E."/>
        </authorList>
    </citation>
    <scope>NUCLEOTIDE SEQUENCE [LARGE SCALE GENOMIC DNA]</scope>
    <source>
        <strain evidence="3 4">AAU 773</strain>
    </source>
</reference>
<name>A0ABR2HM74_9PEZI</name>
<dbReference type="Pfam" id="PF26146">
    <property type="entry name" value="PI-PLC_X"/>
    <property type="match status" value="1"/>
</dbReference>
<dbReference type="Gene3D" id="3.20.20.190">
    <property type="entry name" value="Phosphatidylinositol (PI) phosphodiesterase"/>
    <property type="match status" value="1"/>
</dbReference>
<evidence type="ECO:0000313" key="3">
    <source>
        <dbReference type="EMBL" id="KAK8848849.1"/>
    </source>
</evidence>
<feature type="compositionally biased region" description="Low complexity" evidence="1">
    <location>
        <begin position="351"/>
        <end position="360"/>
    </location>
</feature>
<feature type="signal peptide" evidence="2">
    <location>
        <begin position="1"/>
        <end position="21"/>
    </location>
</feature>
<dbReference type="SUPFAM" id="SSF51695">
    <property type="entry name" value="PLC-like phosphodiesterases"/>
    <property type="match status" value="1"/>
</dbReference>
<keyword evidence="4" id="KW-1185">Reference proteome</keyword>
<feature type="region of interest" description="Disordered" evidence="1">
    <location>
        <begin position="332"/>
        <end position="362"/>
    </location>
</feature>
<protein>
    <submittedName>
        <fullName evidence="3">PLC-like phosphodiesterase</fullName>
    </submittedName>
</protein>
<sequence>MLPSLPSLVASLALLTSTAYSLPRNVLSGNDGGITLSAPSSIIGMPAAKRDTACNNSPDLCSKSYSQVTHMGAHDAAFLRDASTDNSIAGNQYFNATLALDAGLRLLQAQVHNKNGAIQLCHTTCDLLDAGPLEDWLAKIKGWMDANPNEVVTLLLVNGDNQDAASFGGAFTKAGLDKYGYVPTGSSGWPTLQSMISSNKRLVTFVASIEASAAHPYLLPEFAHVFETAYEVTSLAGFNCTLDRPKAAGSATAALQAGLLPLLNHFSYQALSSTIMFPNVGDIDTTNSPSTSATGALGLHAQTCQTQWGSKPVFVLVDFWDHGPALDAADRLNGVQGKTTGRSTPAGAGGSNKKNSSAGSTNVGTVANLGTGRAALVAFFMAAVMLF</sequence>
<dbReference type="Proteomes" id="UP001390339">
    <property type="component" value="Unassembled WGS sequence"/>
</dbReference>
<dbReference type="InterPro" id="IPR051057">
    <property type="entry name" value="PI-PLC_domain"/>
</dbReference>
<accession>A0ABR2HM74</accession>
<dbReference type="EMBL" id="JAPCWZ010000010">
    <property type="protein sequence ID" value="KAK8848849.1"/>
    <property type="molecule type" value="Genomic_DNA"/>
</dbReference>
<dbReference type="PANTHER" id="PTHR13593">
    <property type="match status" value="1"/>
</dbReference>
<dbReference type="PANTHER" id="PTHR13593:SF80">
    <property type="entry name" value="PLC-LIKE PHOSPHODIESTERASE"/>
    <property type="match status" value="1"/>
</dbReference>
<evidence type="ECO:0000256" key="1">
    <source>
        <dbReference type="SAM" id="MobiDB-lite"/>
    </source>
</evidence>
<feature type="chain" id="PRO_5046145172" evidence="2">
    <location>
        <begin position="22"/>
        <end position="387"/>
    </location>
</feature>
<proteinExistence type="predicted"/>
<dbReference type="InterPro" id="IPR017946">
    <property type="entry name" value="PLC-like_Pdiesterase_TIM-brl"/>
</dbReference>
<evidence type="ECO:0000256" key="2">
    <source>
        <dbReference type="SAM" id="SignalP"/>
    </source>
</evidence>
<organism evidence="3 4">
    <name type="scientific">Apiospora arundinis</name>
    <dbReference type="NCBI Taxonomy" id="335852"/>
    <lineage>
        <taxon>Eukaryota</taxon>
        <taxon>Fungi</taxon>
        <taxon>Dikarya</taxon>
        <taxon>Ascomycota</taxon>
        <taxon>Pezizomycotina</taxon>
        <taxon>Sordariomycetes</taxon>
        <taxon>Xylariomycetidae</taxon>
        <taxon>Amphisphaeriales</taxon>
        <taxon>Apiosporaceae</taxon>
        <taxon>Apiospora</taxon>
    </lineage>
</organism>
<gene>
    <name evidence="3" type="ORF">PGQ11_015329</name>
</gene>
<keyword evidence="2" id="KW-0732">Signal</keyword>
<evidence type="ECO:0000313" key="4">
    <source>
        <dbReference type="Proteomes" id="UP001390339"/>
    </source>
</evidence>